<comment type="caution">
    <text evidence="1">The sequence shown here is derived from an EMBL/GenBank/DDBJ whole genome shotgun (WGS) entry which is preliminary data.</text>
</comment>
<dbReference type="InterPro" id="IPR032675">
    <property type="entry name" value="LRR_dom_sf"/>
</dbReference>
<proteinExistence type="predicted"/>
<dbReference type="Proteomes" id="UP000789706">
    <property type="component" value="Unassembled WGS sequence"/>
</dbReference>
<accession>A0A9N9DSX1</accession>
<organism evidence="1 2">
    <name type="scientific">Diversispora eburnea</name>
    <dbReference type="NCBI Taxonomy" id="1213867"/>
    <lineage>
        <taxon>Eukaryota</taxon>
        <taxon>Fungi</taxon>
        <taxon>Fungi incertae sedis</taxon>
        <taxon>Mucoromycota</taxon>
        <taxon>Glomeromycotina</taxon>
        <taxon>Glomeromycetes</taxon>
        <taxon>Diversisporales</taxon>
        <taxon>Diversisporaceae</taxon>
        <taxon>Diversispora</taxon>
    </lineage>
</organism>
<feature type="non-terminal residue" evidence="1">
    <location>
        <position position="1"/>
    </location>
</feature>
<dbReference type="EMBL" id="CAJVPK010006526">
    <property type="protein sequence ID" value="CAG8651310.1"/>
    <property type="molecule type" value="Genomic_DNA"/>
</dbReference>
<gene>
    <name evidence="1" type="ORF">DEBURN_LOCUS11464</name>
</gene>
<sequence>YQLSDKSISTIPQSCHNLKEFHFYGSKSIANQTINELERSCPKLRCLTILSIYSD</sequence>
<evidence type="ECO:0000313" key="1">
    <source>
        <dbReference type="EMBL" id="CAG8651310.1"/>
    </source>
</evidence>
<name>A0A9N9DSX1_9GLOM</name>
<feature type="non-terminal residue" evidence="1">
    <location>
        <position position="55"/>
    </location>
</feature>
<keyword evidence="2" id="KW-1185">Reference proteome</keyword>
<dbReference type="AlphaFoldDB" id="A0A9N9DSX1"/>
<reference evidence="1" key="1">
    <citation type="submission" date="2021-06" db="EMBL/GenBank/DDBJ databases">
        <authorList>
            <person name="Kallberg Y."/>
            <person name="Tangrot J."/>
            <person name="Rosling A."/>
        </authorList>
    </citation>
    <scope>NUCLEOTIDE SEQUENCE</scope>
    <source>
        <strain evidence="1">AZ414A</strain>
    </source>
</reference>
<dbReference type="SUPFAM" id="SSF52047">
    <property type="entry name" value="RNI-like"/>
    <property type="match status" value="1"/>
</dbReference>
<dbReference type="OrthoDB" id="10257471at2759"/>
<evidence type="ECO:0000313" key="2">
    <source>
        <dbReference type="Proteomes" id="UP000789706"/>
    </source>
</evidence>
<protein>
    <submittedName>
        <fullName evidence="1">23_t:CDS:1</fullName>
    </submittedName>
</protein>
<dbReference type="Gene3D" id="3.80.10.10">
    <property type="entry name" value="Ribonuclease Inhibitor"/>
    <property type="match status" value="1"/>
</dbReference>